<reference evidence="5" key="1">
    <citation type="submission" date="2013-12" db="EMBL/GenBank/DDBJ databases">
        <title>Differential expression of immune response transcripts in Graminella nigrifrons against Maize fine streak virus challenge.</title>
        <authorList>
            <person name="Chen Y."/>
            <person name="Michel A.P."/>
            <person name="Redinbaugh M.G."/>
        </authorList>
    </citation>
    <scope>NUCLEOTIDE SEQUENCE</scope>
</reference>
<organism evidence="5">
    <name type="scientific">Graminella nigrifrons</name>
    <name type="common">Blackfaced leafhopper</name>
    <dbReference type="NCBI Taxonomy" id="30127"/>
    <lineage>
        <taxon>Eukaryota</taxon>
        <taxon>Metazoa</taxon>
        <taxon>Ecdysozoa</taxon>
        <taxon>Arthropoda</taxon>
        <taxon>Hexapoda</taxon>
        <taxon>Insecta</taxon>
        <taxon>Pterygota</taxon>
        <taxon>Neoptera</taxon>
        <taxon>Paraneoptera</taxon>
        <taxon>Hemiptera</taxon>
        <taxon>Auchenorrhyncha</taxon>
        <taxon>Membracoidea</taxon>
        <taxon>Cicadellidae</taxon>
        <taxon>Deltocephalinae</taxon>
        <taxon>Deltocephalini</taxon>
        <taxon>Graminella</taxon>
    </lineage>
</organism>
<evidence type="ECO:0000313" key="5">
    <source>
        <dbReference type="EMBL" id="AIY24631.1"/>
    </source>
</evidence>
<dbReference type="InterPro" id="IPR006619">
    <property type="entry name" value="PGRP_domain_met/bac"/>
</dbReference>
<evidence type="ECO:0000256" key="3">
    <source>
        <dbReference type="ARBA" id="ARBA00022859"/>
    </source>
</evidence>
<dbReference type="Pfam" id="PF01510">
    <property type="entry name" value="Amidase_2"/>
    <property type="match status" value="1"/>
</dbReference>
<sequence length="170" mass="19449">INIVPRTEWNALPPRGEIEPVTKPLEKVFITMDTASKPCYDKETCLEVVADLQHRHMMNDNAPDIRYNFLVGGDGNVYEGRGWHQKPQLAKEEKYFEDKSLDIAYIGTYEAHTIKMYSLAIDLLLQGIYKKYLRLGACDILDKTDMAQIEAGEDSEKQKLAGEKNEKPKQ</sequence>
<accession>A0A0A7DW44</accession>
<evidence type="ECO:0000259" key="4">
    <source>
        <dbReference type="SMART" id="SM00701"/>
    </source>
</evidence>
<evidence type="ECO:0000256" key="2">
    <source>
        <dbReference type="ARBA" id="ARBA00022588"/>
    </source>
</evidence>
<dbReference type="Gene3D" id="3.40.80.10">
    <property type="entry name" value="Peptidoglycan recognition protein-like"/>
    <property type="match status" value="1"/>
</dbReference>
<feature type="non-terminal residue" evidence="5">
    <location>
        <position position="1"/>
    </location>
</feature>
<dbReference type="InterPro" id="IPR036505">
    <property type="entry name" value="Amidase/PGRP_sf"/>
</dbReference>
<feature type="domain" description="Peptidoglycan recognition protein family" evidence="4">
    <location>
        <begin position="1"/>
        <end position="141"/>
    </location>
</feature>
<proteinExistence type="evidence at transcript level"/>
<dbReference type="GO" id="GO:0008270">
    <property type="term" value="F:zinc ion binding"/>
    <property type="evidence" value="ECO:0007669"/>
    <property type="project" value="InterPro"/>
</dbReference>
<dbReference type="EMBL" id="KF986381">
    <property type="protein sequence ID" value="AIY24631.1"/>
    <property type="molecule type" value="mRNA"/>
</dbReference>
<dbReference type="AlphaFoldDB" id="A0A0A7DW44"/>
<dbReference type="GO" id="GO:0009253">
    <property type="term" value="P:peptidoglycan catabolic process"/>
    <property type="evidence" value="ECO:0007669"/>
    <property type="project" value="InterPro"/>
</dbReference>
<dbReference type="CDD" id="cd06583">
    <property type="entry name" value="PGRP"/>
    <property type="match status" value="1"/>
</dbReference>
<keyword evidence="3" id="KW-0391">Immunity</keyword>
<dbReference type="InterPro" id="IPR015510">
    <property type="entry name" value="PGRP"/>
</dbReference>
<protein>
    <submittedName>
        <fullName evidence="5">Peptidoglycan recognition protein SD</fullName>
    </submittedName>
</protein>
<dbReference type="InterPro" id="IPR002502">
    <property type="entry name" value="Amidase_domain"/>
</dbReference>
<keyword evidence="2" id="KW-0399">Innate immunity</keyword>
<dbReference type="GO" id="GO:0008745">
    <property type="term" value="F:N-acetylmuramoyl-L-alanine amidase activity"/>
    <property type="evidence" value="ECO:0007669"/>
    <property type="project" value="InterPro"/>
</dbReference>
<name>A0A0A7DW44_GRANI</name>
<dbReference type="GO" id="GO:0045087">
    <property type="term" value="P:innate immune response"/>
    <property type="evidence" value="ECO:0007669"/>
    <property type="project" value="UniProtKB-KW"/>
</dbReference>
<evidence type="ECO:0000256" key="1">
    <source>
        <dbReference type="ARBA" id="ARBA00007553"/>
    </source>
</evidence>
<comment type="similarity">
    <text evidence="1">Belongs to the N-acetylmuramoyl-L-alanine amidase 2 family.</text>
</comment>
<dbReference type="SUPFAM" id="SSF55846">
    <property type="entry name" value="N-acetylmuramoyl-L-alanine amidase-like"/>
    <property type="match status" value="1"/>
</dbReference>
<dbReference type="PANTHER" id="PTHR11022">
    <property type="entry name" value="PEPTIDOGLYCAN RECOGNITION PROTEIN"/>
    <property type="match status" value="1"/>
</dbReference>
<feature type="non-terminal residue" evidence="5">
    <location>
        <position position="170"/>
    </location>
</feature>
<dbReference type="SMART" id="SM00701">
    <property type="entry name" value="PGRP"/>
    <property type="match status" value="1"/>
</dbReference>
<dbReference type="PANTHER" id="PTHR11022:SF41">
    <property type="entry name" value="PEPTIDOGLYCAN-RECOGNITION PROTEIN LC-RELATED"/>
    <property type="match status" value="1"/>
</dbReference>